<evidence type="ECO:0000313" key="3">
    <source>
        <dbReference type="Proteomes" id="UP000585474"/>
    </source>
</evidence>
<dbReference type="AlphaFoldDB" id="A0A7J0GMR7"/>
<feature type="region of interest" description="Disordered" evidence="1">
    <location>
        <begin position="306"/>
        <end position="342"/>
    </location>
</feature>
<dbReference type="Proteomes" id="UP000585474">
    <property type="component" value="Unassembled WGS sequence"/>
</dbReference>
<proteinExistence type="predicted"/>
<keyword evidence="3" id="KW-1185">Reference proteome</keyword>
<organism evidence="2 3">
    <name type="scientific">Actinidia rufa</name>
    <dbReference type="NCBI Taxonomy" id="165716"/>
    <lineage>
        <taxon>Eukaryota</taxon>
        <taxon>Viridiplantae</taxon>
        <taxon>Streptophyta</taxon>
        <taxon>Embryophyta</taxon>
        <taxon>Tracheophyta</taxon>
        <taxon>Spermatophyta</taxon>
        <taxon>Magnoliopsida</taxon>
        <taxon>eudicotyledons</taxon>
        <taxon>Gunneridae</taxon>
        <taxon>Pentapetalae</taxon>
        <taxon>asterids</taxon>
        <taxon>Ericales</taxon>
        <taxon>Actinidiaceae</taxon>
        <taxon>Actinidia</taxon>
    </lineage>
</organism>
<sequence length="413" mass="44714">MKLKLIAGGRKNRVAGKKRVEGDRRGGIDSIAGIDPSSPPCLLLRRRGSLAKQVKGRNAYATINYSTLLESPSPYRFSVIKGRTLFRVSEVNPHMKDSHPRESPQQQLDPSLLACFAWLVDRANPWVASPATYSSPAVVLLALPAILHPIRLVQAALGSSIVQVAKFRRQKAKPRGGAPPVAFRSLSPSFSPACLATHSPSSDAGYRSGGDAGNPILSAVSSIGYVFPSAHVPGLSSINGSADLHLYLDSPLAPPLVARLLIVSRSRAGRGKLPSPDQSDVRKSEASCIFIRSRSGEEAIKTEVRASARSMMRRSRAGGTASPAHRSRSTSVGSQSSNGHGVSDGWRQSFWVNPKLNWWKTSSILNFRIYHESPYRSSWCVLLMDQQWVPLSLLRVGSLLDPDQQLSESVSIG</sequence>
<evidence type="ECO:0000256" key="1">
    <source>
        <dbReference type="SAM" id="MobiDB-lite"/>
    </source>
</evidence>
<reference evidence="2 3" key="1">
    <citation type="submission" date="2019-07" db="EMBL/GenBank/DDBJ databases">
        <title>De Novo Assembly of kiwifruit Actinidia rufa.</title>
        <authorList>
            <person name="Sugita-Konishi S."/>
            <person name="Sato K."/>
            <person name="Mori E."/>
            <person name="Abe Y."/>
            <person name="Kisaki G."/>
            <person name="Hamano K."/>
            <person name="Suezawa K."/>
            <person name="Otani M."/>
            <person name="Fukuda T."/>
            <person name="Manabe T."/>
            <person name="Gomi K."/>
            <person name="Tabuchi M."/>
            <person name="Akimitsu K."/>
            <person name="Kataoka I."/>
        </authorList>
    </citation>
    <scope>NUCLEOTIDE SEQUENCE [LARGE SCALE GENOMIC DNA]</scope>
    <source>
        <strain evidence="3">cv. Fuchu</strain>
    </source>
</reference>
<comment type="caution">
    <text evidence="2">The sequence shown here is derived from an EMBL/GenBank/DDBJ whole genome shotgun (WGS) entry which is preliminary data.</text>
</comment>
<evidence type="ECO:0000313" key="2">
    <source>
        <dbReference type="EMBL" id="GFZ12093.1"/>
    </source>
</evidence>
<dbReference type="EMBL" id="BJWL01000023">
    <property type="protein sequence ID" value="GFZ12093.1"/>
    <property type="molecule type" value="Genomic_DNA"/>
</dbReference>
<accession>A0A7J0GMR7</accession>
<gene>
    <name evidence="2" type="ORF">Acr_23g0004780</name>
</gene>
<name>A0A7J0GMR7_9ERIC</name>
<protein>
    <submittedName>
        <fullName evidence="2">Uncharacterized protein</fullName>
    </submittedName>
</protein>